<sequence length="275" mass="30748">MADNHTEASFLIPCSKEQAMLGIEAINFVSSATEEEKHILLNKQEAERTLLEKLVMALVEYCMEQTCSYPGNENNSWVEQELYLQLGTEIDCDGLNIFSEVDIDLNHAVIFTETFLKLMDLPHLVEISAAHTCSSARINEFAGTLIMVSKDQIRYLNWEEFARLEREAHEAQVQYSLCEVMHYSGESSSKQQFLMTSKATESASGKVMDILMTFSEDGVDYDGLIVTSTEENDSCCLHAVHALTPSEYAVLAKYIPKAEDVYAAALAQIKGDDKA</sequence>
<gene>
    <name evidence="1" type="ORF">NCTC12119_04885</name>
</gene>
<dbReference type="EMBL" id="UIGI01000002">
    <property type="protein sequence ID" value="SUY92856.1"/>
    <property type="molecule type" value="Genomic_DNA"/>
</dbReference>
<dbReference type="AlphaFoldDB" id="A0A381KQT6"/>
<protein>
    <submittedName>
        <fullName evidence="1">Uncharacterized protein</fullName>
    </submittedName>
</protein>
<reference evidence="1 2" key="1">
    <citation type="submission" date="2018-06" db="EMBL/GenBank/DDBJ databases">
        <authorList>
            <consortium name="Pathogen Informatics"/>
            <person name="Doyle S."/>
        </authorList>
    </citation>
    <scope>NUCLEOTIDE SEQUENCE [LARGE SCALE GENOMIC DNA]</scope>
    <source>
        <strain evidence="1 2">NCTC12119</strain>
    </source>
</reference>
<dbReference type="Proteomes" id="UP000255528">
    <property type="component" value="Unassembled WGS sequence"/>
</dbReference>
<evidence type="ECO:0000313" key="2">
    <source>
        <dbReference type="Proteomes" id="UP000255528"/>
    </source>
</evidence>
<dbReference type="RefSeq" id="WP_115632087.1">
    <property type="nucleotide sequence ID" value="NZ_UIGI01000002.1"/>
</dbReference>
<evidence type="ECO:0000313" key="1">
    <source>
        <dbReference type="EMBL" id="SUY92856.1"/>
    </source>
</evidence>
<proteinExistence type="predicted"/>
<accession>A0A381KQT6</accession>
<organism evidence="1 2">
    <name type="scientific">Buttiauxella agrestis</name>
    <dbReference type="NCBI Taxonomy" id="82977"/>
    <lineage>
        <taxon>Bacteria</taxon>
        <taxon>Pseudomonadati</taxon>
        <taxon>Pseudomonadota</taxon>
        <taxon>Gammaproteobacteria</taxon>
        <taxon>Enterobacterales</taxon>
        <taxon>Enterobacteriaceae</taxon>
        <taxon>Buttiauxella</taxon>
    </lineage>
</organism>
<name>A0A381KQT6_9ENTR</name>